<name>I2GVM4_HENB6</name>
<evidence type="ECO:0000313" key="2">
    <source>
        <dbReference type="EMBL" id="CCH58176.1"/>
    </source>
</evidence>
<dbReference type="AlphaFoldDB" id="I2GVM4"/>
<dbReference type="PANTHER" id="PTHR36826">
    <property type="entry name" value="PROTEIN ECM13"/>
    <property type="match status" value="1"/>
</dbReference>
<protein>
    <submittedName>
        <fullName evidence="2">Uncharacterized protein</fullName>
    </submittedName>
</protein>
<accession>I2GVM4</accession>
<keyword evidence="3" id="KW-1185">Reference proteome</keyword>
<dbReference type="HOGENOM" id="CLU_1541135_0_0_1"/>
<dbReference type="EMBL" id="HE806316">
    <property type="protein sequence ID" value="CCH58176.1"/>
    <property type="molecule type" value="Genomic_DNA"/>
</dbReference>
<organism evidence="2 3">
    <name type="scientific">Henningerozyma blattae (strain ATCC 34711 / CBS 6284 / DSM 70876 / NBRC 10599 / NRRL Y-10934 / UCD 77-7)</name>
    <name type="common">Yeast</name>
    <name type="synonym">Tetrapisispora blattae</name>
    <dbReference type="NCBI Taxonomy" id="1071380"/>
    <lineage>
        <taxon>Eukaryota</taxon>
        <taxon>Fungi</taxon>
        <taxon>Dikarya</taxon>
        <taxon>Ascomycota</taxon>
        <taxon>Saccharomycotina</taxon>
        <taxon>Saccharomycetes</taxon>
        <taxon>Saccharomycetales</taxon>
        <taxon>Saccharomycetaceae</taxon>
        <taxon>Henningerozyma</taxon>
    </lineage>
</organism>
<gene>
    <name evidence="2" type="primary">TBLA0A03780</name>
    <name evidence="2" type="ORF">TBLA_0A03780</name>
</gene>
<feature type="region of interest" description="Disordered" evidence="1">
    <location>
        <begin position="89"/>
        <end position="121"/>
    </location>
</feature>
<evidence type="ECO:0000256" key="1">
    <source>
        <dbReference type="SAM" id="MobiDB-lite"/>
    </source>
</evidence>
<dbReference type="RefSeq" id="XP_004177695.1">
    <property type="nucleotide sequence ID" value="XM_004177647.1"/>
</dbReference>
<evidence type="ECO:0000313" key="3">
    <source>
        <dbReference type="Proteomes" id="UP000002866"/>
    </source>
</evidence>
<dbReference type="OrthoDB" id="5431245at2759"/>
<reference evidence="2 3" key="1">
    <citation type="journal article" date="2011" name="Proc. Natl. Acad. Sci. U.S.A.">
        <title>Evolutionary erosion of yeast sex chromosomes by mating-type switching accidents.</title>
        <authorList>
            <person name="Gordon J.L."/>
            <person name="Armisen D."/>
            <person name="Proux-Wera E."/>
            <person name="Oheigeartaigh S.S."/>
            <person name="Byrne K.P."/>
            <person name="Wolfe K.H."/>
        </authorList>
    </citation>
    <scope>NUCLEOTIDE SEQUENCE [LARGE SCALE GENOMIC DNA]</scope>
    <source>
        <strain evidence="3">ATCC 34711 / CBS 6284 / DSM 70876 / NBRC 10599 / NRRL Y-10934 / UCD 77-7</strain>
    </source>
</reference>
<proteinExistence type="predicted"/>
<dbReference type="KEGG" id="tbl:TBLA_0A03780"/>
<dbReference type="InParanoid" id="I2GVM4"/>
<feature type="compositionally biased region" description="Basic and acidic residues" evidence="1">
    <location>
        <begin position="89"/>
        <end position="100"/>
    </location>
</feature>
<dbReference type="GeneID" id="14493244"/>
<dbReference type="PANTHER" id="PTHR36826:SF1">
    <property type="entry name" value="PROTEIN ECM13"/>
    <property type="match status" value="1"/>
</dbReference>
<dbReference type="Proteomes" id="UP000002866">
    <property type="component" value="Chromosome 1"/>
</dbReference>
<dbReference type="InterPro" id="IPR037738">
    <property type="entry name" value="Ecm13-like"/>
</dbReference>
<sequence length="174" mass="20069">MSNSFLEQDLYFANLARSKLEKAAVNGLGRDINLRVLVCHANFLDKILEDIDIYKMTQLQPQIVYPVFYETPKDNIKLHSENIIHHIDEFSHSEEAKDHTDDDDDDNDDDDEDSDLDDMDPFEDHYNENFYTYTPLQRTKSCGPVTPTPIIEASSTARLPLLTPIAIRTLAHHY</sequence>
<feature type="compositionally biased region" description="Acidic residues" evidence="1">
    <location>
        <begin position="101"/>
        <end position="121"/>
    </location>
</feature>